<feature type="transmembrane region" description="Helical" evidence="6">
    <location>
        <begin position="308"/>
        <end position="330"/>
    </location>
</feature>
<feature type="transmembrane region" description="Helical" evidence="6">
    <location>
        <begin position="350"/>
        <end position="371"/>
    </location>
</feature>
<evidence type="ECO:0000256" key="4">
    <source>
        <dbReference type="ARBA" id="ARBA00023136"/>
    </source>
</evidence>
<dbReference type="GO" id="GO:0006457">
    <property type="term" value="P:protein folding"/>
    <property type="evidence" value="ECO:0007669"/>
    <property type="project" value="InterPro"/>
</dbReference>
<feature type="compositionally biased region" description="Low complexity" evidence="5">
    <location>
        <begin position="1"/>
        <end position="27"/>
    </location>
</feature>
<feature type="transmembrane region" description="Helical" evidence="6">
    <location>
        <begin position="247"/>
        <end position="266"/>
    </location>
</feature>
<evidence type="ECO:0000256" key="6">
    <source>
        <dbReference type="SAM" id="Phobius"/>
    </source>
</evidence>
<feature type="transmembrane region" description="Helical" evidence="6">
    <location>
        <begin position="391"/>
        <end position="411"/>
    </location>
</feature>
<comment type="subcellular location">
    <subcellularLocation>
        <location evidence="1">Membrane</location>
        <topology evidence="1">Multi-pass membrane protein</topology>
    </subcellularLocation>
</comment>
<evidence type="ECO:0000256" key="5">
    <source>
        <dbReference type="SAM" id="MobiDB-lite"/>
    </source>
</evidence>
<keyword evidence="8" id="KW-1185">Reference proteome</keyword>
<protein>
    <recommendedName>
        <fullName evidence="9">Disulfide bond formation protein B</fullName>
    </recommendedName>
</protein>
<evidence type="ECO:0000256" key="1">
    <source>
        <dbReference type="ARBA" id="ARBA00004141"/>
    </source>
</evidence>
<evidence type="ECO:0000256" key="3">
    <source>
        <dbReference type="ARBA" id="ARBA00022989"/>
    </source>
</evidence>
<dbReference type="EMBL" id="PVLV01000052">
    <property type="protein sequence ID" value="PRH80516.1"/>
    <property type="molecule type" value="Genomic_DNA"/>
</dbReference>
<dbReference type="Gene3D" id="1.20.1550.10">
    <property type="entry name" value="DsbB-like"/>
    <property type="match status" value="1"/>
</dbReference>
<feature type="transmembrane region" description="Helical" evidence="6">
    <location>
        <begin position="278"/>
        <end position="296"/>
    </location>
</feature>
<dbReference type="AlphaFoldDB" id="A0A2S9Q1I6"/>
<feature type="compositionally biased region" description="Low complexity" evidence="5">
    <location>
        <begin position="185"/>
        <end position="196"/>
    </location>
</feature>
<organism evidence="7 8">
    <name type="scientific">Streptomyces solincola</name>
    <dbReference type="NCBI Taxonomy" id="2100817"/>
    <lineage>
        <taxon>Bacteria</taxon>
        <taxon>Bacillati</taxon>
        <taxon>Actinomycetota</taxon>
        <taxon>Actinomycetes</taxon>
        <taxon>Kitasatosporales</taxon>
        <taxon>Streptomycetaceae</taxon>
        <taxon>Streptomyces</taxon>
    </lineage>
</organism>
<dbReference type="InterPro" id="IPR003752">
    <property type="entry name" value="DiS_bond_form_DsbB/BdbC"/>
</dbReference>
<comment type="caution">
    <text evidence="7">The sequence shown here is derived from an EMBL/GenBank/DDBJ whole genome shotgun (WGS) entry which is preliminary data.</text>
</comment>
<dbReference type="Pfam" id="PF02600">
    <property type="entry name" value="DsbB"/>
    <property type="match status" value="1"/>
</dbReference>
<dbReference type="Proteomes" id="UP000239322">
    <property type="component" value="Unassembled WGS sequence"/>
</dbReference>
<dbReference type="GO" id="GO:0016020">
    <property type="term" value="C:membrane"/>
    <property type="evidence" value="ECO:0007669"/>
    <property type="project" value="UniProtKB-SubCell"/>
</dbReference>
<evidence type="ECO:0000313" key="8">
    <source>
        <dbReference type="Proteomes" id="UP000239322"/>
    </source>
</evidence>
<reference evidence="7 8" key="1">
    <citation type="submission" date="2018-03" db="EMBL/GenBank/DDBJ databases">
        <title>Novel Streptomyces sp. from soil.</title>
        <authorList>
            <person name="Tan G.Y.A."/>
            <person name="Lee Z.Y."/>
        </authorList>
    </citation>
    <scope>NUCLEOTIDE SEQUENCE [LARGE SCALE GENOMIC DNA]</scope>
    <source>
        <strain evidence="7 8">ST5x</strain>
    </source>
</reference>
<feature type="compositionally biased region" description="Polar residues" evidence="5">
    <location>
        <begin position="33"/>
        <end position="42"/>
    </location>
</feature>
<dbReference type="InterPro" id="IPR023380">
    <property type="entry name" value="DsbB-like_sf"/>
</dbReference>
<dbReference type="OrthoDB" id="3711263at2"/>
<proteinExistence type="predicted"/>
<feature type="compositionally biased region" description="Basic residues" evidence="5">
    <location>
        <begin position="201"/>
        <end position="220"/>
    </location>
</feature>
<dbReference type="SUPFAM" id="SSF158442">
    <property type="entry name" value="DsbB-like"/>
    <property type="match status" value="1"/>
</dbReference>
<keyword evidence="2 6" id="KW-0812">Transmembrane</keyword>
<feature type="region of interest" description="Disordered" evidence="5">
    <location>
        <begin position="1"/>
        <end position="116"/>
    </location>
</feature>
<feature type="compositionally biased region" description="Polar residues" evidence="5">
    <location>
        <begin position="57"/>
        <end position="66"/>
    </location>
</feature>
<name>A0A2S9Q1I6_9ACTN</name>
<keyword evidence="3 6" id="KW-1133">Transmembrane helix</keyword>
<accession>A0A2S9Q1I6</accession>
<feature type="region of interest" description="Disordered" evidence="5">
    <location>
        <begin position="171"/>
        <end position="220"/>
    </location>
</feature>
<gene>
    <name evidence="7" type="ORF">C6N75_03780</name>
</gene>
<keyword evidence="4 6" id="KW-0472">Membrane</keyword>
<evidence type="ECO:0008006" key="9">
    <source>
        <dbReference type="Google" id="ProtNLM"/>
    </source>
</evidence>
<dbReference type="GO" id="GO:0015035">
    <property type="term" value="F:protein-disulfide reductase activity"/>
    <property type="evidence" value="ECO:0007669"/>
    <property type="project" value="InterPro"/>
</dbReference>
<evidence type="ECO:0000313" key="7">
    <source>
        <dbReference type="EMBL" id="PRH80516.1"/>
    </source>
</evidence>
<feature type="compositionally biased region" description="Gly residues" evidence="5">
    <location>
        <begin position="173"/>
        <end position="184"/>
    </location>
</feature>
<sequence length="429" mass="45879">MSYASRPPNSSSSDADGAAPARSPASGVGEGCTVSSDAQSFWDTRRMSPGSTKHVRISNTCLSDTPRTPERSPCPSMRTTPTRPAQGRRPVDRLAETPTPPHPARSLGAGRPKPPYGAALIRAKPPDDQSVVRLGRTVEAPRGAAPSSVGTYVRMYVCTYARNRRVRNVHAGRAGGHRGGGDGGAASPAHGSPLLRPGGGVRRRRPLPVQRRHAARPRRAVRSLLMTTTTTTTAPAATLGRRPLGNYVMLLIPLAYCGILAASLAVQFSGELPCELCLMQRWCMLLVSVGPVYVVQRIRLGRLTPHDVSRGLGVTVVASMLGGLISLHQLTLTNLPGHHGFGPVILGLHTYTWALVCFTLTVLYAAVHLMWPARLAPQNTRAAGAPERLVVGLYVCTTLLVCGLAVLQGGFHLDFHTFRYELPHDLGLL</sequence>
<evidence type="ECO:0000256" key="2">
    <source>
        <dbReference type="ARBA" id="ARBA00022692"/>
    </source>
</evidence>